<dbReference type="Proteomes" id="UP000225045">
    <property type="component" value="Segment"/>
</dbReference>
<evidence type="ECO:0000313" key="2">
    <source>
        <dbReference type="Proteomes" id="UP000225045"/>
    </source>
</evidence>
<reference evidence="1 2" key="1">
    <citation type="submission" date="2015-11" db="EMBL/GenBank/DDBJ databases">
        <authorList>
            <person name="Menninger J.E."/>
            <person name="Lamey M.E."/>
            <person name="Lindemann J.M."/>
            <person name="Martynyuk T."/>
            <person name="Mele F.E."/>
            <person name="Nabua C.T."/>
            <person name="Napoli C.K."/>
            <person name="Santiago L.M."/>
            <person name="Sweetman A.T."/>
            <person name="Weinstein J.L."/>
            <person name="Barrett N.A."/>
            <person name="Buerkert T.R."/>
            <person name="Cautela J.A."/>
            <person name="Egan M.S."/>
            <person name="Erb J.E."/>
            <person name="Garrigan K.E."/>
            <person name="Hagan D.J."/>
            <person name="Hartwell M.C."/>
            <person name="Hyduchak K.M."/>
            <person name="Jacob A.E."/>
            <person name="DeNigris D.M."/>
            <person name="London S.C."/>
            <person name="King-Smith C."/>
            <person name="Lee-Soety J.Y."/>
            <person name="Bradley K.W."/>
            <person name="Asai D.J."/>
            <person name="Bowman C.A."/>
            <person name="Russell D.A."/>
            <person name="Pope W.H."/>
            <person name="Jacobs-Sera D."/>
            <person name="Hendrix R.W."/>
            <person name="Hatfull G.F."/>
        </authorList>
    </citation>
    <scope>NUCLEOTIDE SEQUENCE [LARGE SCALE GENOMIC DNA]</scope>
</reference>
<evidence type="ECO:0000313" key="1">
    <source>
        <dbReference type="EMBL" id="ALY10827.1"/>
    </source>
</evidence>
<organism evidence="1 2">
    <name type="scientific">Arthrobacter phage Wilde</name>
    <dbReference type="NCBI Taxonomy" id="1772323"/>
    <lineage>
        <taxon>Viruses</taxon>
        <taxon>Duplodnaviria</taxon>
        <taxon>Heunggongvirae</taxon>
        <taxon>Uroviricota</taxon>
        <taxon>Caudoviricetes</taxon>
        <taxon>Tankvirus</taxon>
        <taxon>Tankvirus tank</taxon>
    </lineage>
</organism>
<proteinExistence type="predicted"/>
<accession>A0A0U4JVQ9</accession>
<name>A0A0U4JVQ9_9CAUD</name>
<sequence>MTSHIERAEFLLTNPVMTNPDGSKRTLQLSTSSIALAQAHATLALAKEQHAANLIACSQRVFIRDAPDAIREHFGEAPLGAPEFDQAAHLAEFQGHLRQGLEEYFGDEDNHSGFSIYADLEDGKVGVDGHLDLPNMARFLAGYLVGLRG</sequence>
<dbReference type="EMBL" id="KU160673">
    <property type="protein sequence ID" value="ALY10827.1"/>
    <property type="molecule type" value="Genomic_DNA"/>
</dbReference>
<protein>
    <submittedName>
        <fullName evidence="1">Uncharacterized protein</fullName>
    </submittedName>
</protein>
<gene>
    <name evidence="1" type="primary">43</name>
    <name evidence="1" type="ORF">WILDE_43</name>
</gene>